<feature type="compositionally biased region" description="Polar residues" evidence="1">
    <location>
        <begin position="133"/>
        <end position="143"/>
    </location>
</feature>
<name>A0A9P5L3V3_9HYPO</name>
<comment type="caution">
    <text evidence="2">The sequence shown here is derived from an EMBL/GenBank/DDBJ whole genome shotgun (WGS) entry which is preliminary data.</text>
</comment>
<evidence type="ECO:0000313" key="3">
    <source>
        <dbReference type="Proteomes" id="UP000722485"/>
    </source>
</evidence>
<dbReference type="EMBL" id="JAANBB010000442">
    <property type="protein sequence ID" value="KAF7542470.1"/>
    <property type="molecule type" value="Genomic_DNA"/>
</dbReference>
<dbReference type="AlphaFoldDB" id="A0A9P5L3V3"/>
<proteinExistence type="predicted"/>
<evidence type="ECO:0000313" key="2">
    <source>
        <dbReference type="EMBL" id="KAF7542470.1"/>
    </source>
</evidence>
<protein>
    <submittedName>
        <fullName evidence="2">Uncharacterized protein</fullName>
    </submittedName>
</protein>
<organism evidence="2 3">
    <name type="scientific">Cylindrodendrum hubeiense</name>
    <dbReference type="NCBI Taxonomy" id="595255"/>
    <lineage>
        <taxon>Eukaryota</taxon>
        <taxon>Fungi</taxon>
        <taxon>Dikarya</taxon>
        <taxon>Ascomycota</taxon>
        <taxon>Pezizomycotina</taxon>
        <taxon>Sordariomycetes</taxon>
        <taxon>Hypocreomycetidae</taxon>
        <taxon>Hypocreales</taxon>
        <taxon>Nectriaceae</taxon>
        <taxon>Cylindrodendrum</taxon>
    </lineage>
</organism>
<sequence length="176" mass="18977">MRFSGQHVPPEGTSRHLDAQTYEADRPALAMTMEWSNACPATLSLLSAPPLSSSSAPPRPLVSSQFLALSAPDASVPTSAAHPLLSPPPLLGLWGSAQCHGQSFTPDFGFRTGRHTQAPLAPDVRITYLSRPSPRSSDCATPNSGLLLSRRRSDSRSRPPRMTPARLQRDVRMITV</sequence>
<keyword evidence="3" id="KW-1185">Reference proteome</keyword>
<gene>
    <name evidence="2" type="ORF">G7Z17_g11541</name>
</gene>
<accession>A0A9P5L3V3</accession>
<feature type="region of interest" description="Disordered" evidence="1">
    <location>
        <begin position="131"/>
        <end position="164"/>
    </location>
</feature>
<evidence type="ECO:0000256" key="1">
    <source>
        <dbReference type="SAM" id="MobiDB-lite"/>
    </source>
</evidence>
<reference evidence="2" key="1">
    <citation type="submission" date="2020-03" db="EMBL/GenBank/DDBJ databases">
        <title>Draft Genome Sequence of Cylindrodendrum hubeiense.</title>
        <authorList>
            <person name="Buettner E."/>
            <person name="Kellner H."/>
        </authorList>
    </citation>
    <scope>NUCLEOTIDE SEQUENCE</scope>
    <source>
        <strain evidence="2">IHI 201604</strain>
    </source>
</reference>
<dbReference type="Proteomes" id="UP000722485">
    <property type="component" value="Unassembled WGS sequence"/>
</dbReference>